<reference evidence="1" key="1">
    <citation type="journal article" date="2021" name="PeerJ">
        <title>Extensive microbial diversity within the chicken gut microbiome revealed by metagenomics and culture.</title>
        <authorList>
            <person name="Gilroy R."/>
            <person name="Ravi A."/>
            <person name="Getino M."/>
            <person name="Pursley I."/>
            <person name="Horton D.L."/>
            <person name="Alikhan N.F."/>
            <person name="Baker D."/>
            <person name="Gharbi K."/>
            <person name="Hall N."/>
            <person name="Watson M."/>
            <person name="Adriaenssens E.M."/>
            <person name="Foster-Nyarko E."/>
            <person name="Jarju S."/>
            <person name="Secka A."/>
            <person name="Antonio M."/>
            <person name="Oren A."/>
            <person name="Chaudhuri R.R."/>
            <person name="La Ragione R."/>
            <person name="Hildebrand F."/>
            <person name="Pallen M.J."/>
        </authorList>
    </citation>
    <scope>NUCLEOTIDE SEQUENCE</scope>
    <source>
        <strain evidence="1">ChiGjej1B1-13045</strain>
    </source>
</reference>
<organism evidence="1 2">
    <name type="scientific">Candidatus Mediterraneibacter stercorigallinarum</name>
    <dbReference type="NCBI Taxonomy" id="2838686"/>
    <lineage>
        <taxon>Bacteria</taxon>
        <taxon>Bacillati</taxon>
        <taxon>Bacillota</taxon>
        <taxon>Clostridia</taxon>
        <taxon>Lachnospirales</taxon>
        <taxon>Lachnospiraceae</taxon>
        <taxon>Mediterraneibacter</taxon>
    </lineage>
</organism>
<evidence type="ECO:0000313" key="1">
    <source>
        <dbReference type="EMBL" id="HIZ13425.1"/>
    </source>
</evidence>
<gene>
    <name evidence="1" type="ORF">H9817_05820</name>
</gene>
<dbReference type="Proteomes" id="UP000824017">
    <property type="component" value="Unassembled WGS sequence"/>
</dbReference>
<accession>A0A9D2IK84</accession>
<dbReference type="EMBL" id="DXCD01000152">
    <property type="protein sequence ID" value="HIZ13425.1"/>
    <property type="molecule type" value="Genomic_DNA"/>
</dbReference>
<reference evidence="1" key="2">
    <citation type="submission" date="2021-04" db="EMBL/GenBank/DDBJ databases">
        <authorList>
            <person name="Gilroy R."/>
        </authorList>
    </citation>
    <scope>NUCLEOTIDE SEQUENCE</scope>
    <source>
        <strain evidence="1">ChiGjej1B1-13045</strain>
    </source>
</reference>
<protein>
    <submittedName>
        <fullName evidence="1">Uncharacterized protein</fullName>
    </submittedName>
</protein>
<proteinExistence type="predicted"/>
<evidence type="ECO:0000313" key="2">
    <source>
        <dbReference type="Proteomes" id="UP000824017"/>
    </source>
</evidence>
<name>A0A9D2IK84_9FIRM</name>
<sequence length="47" mass="5347">MRAAPSRLYAPFEDYTMAEVANQAGHASEQTTAVYTNMTWEIIIPWI</sequence>
<comment type="caution">
    <text evidence="1">The sequence shown here is derived from an EMBL/GenBank/DDBJ whole genome shotgun (WGS) entry which is preliminary data.</text>
</comment>
<dbReference type="AlphaFoldDB" id="A0A9D2IK84"/>